<dbReference type="HOGENOM" id="CLU_2120364_0_0_1"/>
<organism evidence="2">
    <name type="scientific">Ajellomyces capsulatus (strain H88)</name>
    <name type="common">Darling's disease fungus</name>
    <name type="synonym">Histoplasma capsulatum</name>
    <dbReference type="NCBI Taxonomy" id="544711"/>
    <lineage>
        <taxon>Eukaryota</taxon>
        <taxon>Fungi</taxon>
        <taxon>Dikarya</taxon>
        <taxon>Ascomycota</taxon>
        <taxon>Pezizomycotina</taxon>
        <taxon>Eurotiomycetes</taxon>
        <taxon>Eurotiomycetidae</taxon>
        <taxon>Onygenales</taxon>
        <taxon>Ajellomycetaceae</taxon>
        <taxon>Histoplasma</taxon>
    </lineage>
</organism>
<sequence>MQRHNPVINQHTNKRLSGHRRRITFHLLNIRPATERDNPGGRQALVLRGALDGRVREQLRAVEEPQRREYGHHSGIVAEVCVQGQAKREGLRVGVQRVVDGGGVDHGLIGEAGY</sequence>
<gene>
    <name evidence="1" type="ORF">HCEG_00554</name>
</gene>
<dbReference type="AlphaFoldDB" id="F0U4T8"/>
<reference evidence="2" key="1">
    <citation type="submission" date="2008-07" db="EMBL/GenBank/DDBJ databases">
        <title>Annotation of Ajellomyces capsulatus strain H88.</title>
        <authorList>
            <person name="Champion M."/>
            <person name="Cuomo C."/>
            <person name="Ma L.-J."/>
            <person name="Henn M.R."/>
            <person name="Sil A."/>
            <person name="Goldman B."/>
            <person name="Young S.K."/>
            <person name="Kodira C.D."/>
            <person name="Zeng Q."/>
            <person name="Koehrsen M."/>
            <person name="Alvarado L."/>
            <person name="Berlin A."/>
            <person name="Borenstein D."/>
            <person name="Chen Z."/>
            <person name="Engels R."/>
            <person name="Freedman E."/>
            <person name="Gellesch M."/>
            <person name="Goldberg J."/>
            <person name="Griggs A."/>
            <person name="Gujja S."/>
            <person name="Heiman D."/>
            <person name="Hepburn T."/>
            <person name="Howarth C."/>
            <person name="Jen D."/>
            <person name="Larson L."/>
            <person name="Lewis B."/>
            <person name="Mehta T."/>
            <person name="Park D."/>
            <person name="Pearson M."/>
            <person name="Roberts A."/>
            <person name="Saif S."/>
            <person name="Shea T."/>
            <person name="Shenoy N."/>
            <person name="Sisk P."/>
            <person name="Stolte C."/>
            <person name="Sykes S."/>
            <person name="Walk T."/>
            <person name="White J."/>
            <person name="Yandava C."/>
            <person name="Klein B."/>
            <person name="McEwen J.G."/>
            <person name="Puccia R."/>
            <person name="Goldman G.H."/>
            <person name="Felipe M.S."/>
            <person name="Nino-Vega G."/>
            <person name="San-Blas G."/>
            <person name="Taylor J."/>
            <person name="Mendoza L."/>
            <person name="Galagan J."/>
            <person name="Nusbaum C."/>
            <person name="Birren B."/>
        </authorList>
    </citation>
    <scope>NUCLEOTIDE SEQUENCE [LARGE SCALE GENOMIC DNA]</scope>
    <source>
        <strain evidence="2">H88</strain>
    </source>
</reference>
<protein>
    <submittedName>
        <fullName evidence="1">Predicted protein</fullName>
    </submittedName>
</protein>
<accession>F0U4T8</accession>
<proteinExistence type="predicted"/>
<evidence type="ECO:0000313" key="1">
    <source>
        <dbReference type="EMBL" id="EGC41192.1"/>
    </source>
</evidence>
<dbReference type="Proteomes" id="UP000008142">
    <property type="component" value="Unassembled WGS sequence"/>
</dbReference>
<dbReference type="EMBL" id="DS990636">
    <property type="protein sequence ID" value="EGC41192.1"/>
    <property type="molecule type" value="Genomic_DNA"/>
</dbReference>
<name>F0U4T8_AJEC8</name>
<evidence type="ECO:0000313" key="2">
    <source>
        <dbReference type="Proteomes" id="UP000008142"/>
    </source>
</evidence>